<accession>A0A8J2KDM4</accession>
<protein>
    <submittedName>
        <fullName evidence="2">Uncharacterized protein</fullName>
    </submittedName>
</protein>
<feature type="non-terminal residue" evidence="2">
    <location>
        <position position="1"/>
    </location>
</feature>
<keyword evidence="1" id="KW-0732">Signal</keyword>
<evidence type="ECO:0000313" key="2">
    <source>
        <dbReference type="EMBL" id="CAG7734572.1"/>
    </source>
</evidence>
<dbReference type="Proteomes" id="UP000708208">
    <property type="component" value="Unassembled WGS sequence"/>
</dbReference>
<comment type="caution">
    <text evidence="2">The sequence shown here is derived from an EMBL/GenBank/DDBJ whole genome shotgun (WGS) entry which is preliminary data.</text>
</comment>
<feature type="chain" id="PRO_5035262336" evidence="1">
    <location>
        <begin position="24"/>
        <end position="55"/>
    </location>
</feature>
<reference evidence="2" key="1">
    <citation type="submission" date="2021-06" db="EMBL/GenBank/DDBJ databases">
        <authorList>
            <person name="Hodson N. C."/>
            <person name="Mongue J. A."/>
            <person name="Jaron S. K."/>
        </authorList>
    </citation>
    <scope>NUCLEOTIDE SEQUENCE</scope>
</reference>
<dbReference type="EMBL" id="CAJVCH010271768">
    <property type="protein sequence ID" value="CAG7734572.1"/>
    <property type="molecule type" value="Genomic_DNA"/>
</dbReference>
<sequence length="55" mass="6352">VNFMEYTSAVVMIFMLMASSIRGQSVYTNIENKLRGVFNNVRGSSVCWPIRYGWK</sequence>
<gene>
    <name evidence="2" type="ORF">AFUS01_LOCUS22954</name>
</gene>
<dbReference type="AlphaFoldDB" id="A0A8J2KDM4"/>
<name>A0A8J2KDM4_9HEXA</name>
<proteinExistence type="predicted"/>
<evidence type="ECO:0000256" key="1">
    <source>
        <dbReference type="SAM" id="SignalP"/>
    </source>
</evidence>
<evidence type="ECO:0000313" key="3">
    <source>
        <dbReference type="Proteomes" id="UP000708208"/>
    </source>
</evidence>
<keyword evidence="3" id="KW-1185">Reference proteome</keyword>
<organism evidence="2 3">
    <name type="scientific">Allacma fusca</name>
    <dbReference type="NCBI Taxonomy" id="39272"/>
    <lineage>
        <taxon>Eukaryota</taxon>
        <taxon>Metazoa</taxon>
        <taxon>Ecdysozoa</taxon>
        <taxon>Arthropoda</taxon>
        <taxon>Hexapoda</taxon>
        <taxon>Collembola</taxon>
        <taxon>Symphypleona</taxon>
        <taxon>Sminthuridae</taxon>
        <taxon>Allacma</taxon>
    </lineage>
</organism>
<feature type="signal peptide" evidence="1">
    <location>
        <begin position="1"/>
        <end position="23"/>
    </location>
</feature>